<reference evidence="4" key="1">
    <citation type="submission" date="2022-07" db="EMBL/GenBank/DDBJ databases">
        <title>Genome Sequence of Physisporinus lineatus.</title>
        <authorList>
            <person name="Buettner E."/>
        </authorList>
    </citation>
    <scope>NUCLEOTIDE SEQUENCE</scope>
    <source>
        <strain evidence="4">VT162</strain>
    </source>
</reference>
<sequence>MSQSTHVPVTTQAKQELNTLVDKDVDSTDSDLRYMAYAARLRTALRAGHRYVAYTSDVGEAFRPIVPPAVVTAAYGISWLYLAGDVGYESYKAHRKGPTPLEAAHFSEPTRISMIAVKRAVFQTFASMALPAFTIHTMVKQSKRAFVNVQNPRIKTWGPTVTGLAIVPVLPYLFDKPVEHATDAAFEWIEKKIIEGQPSPKDEL</sequence>
<dbReference type="EMBL" id="JANAWD010000129">
    <property type="protein sequence ID" value="KAJ3486189.1"/>
    <property type="molecule type" value="Genomic_DNA"/>
</dbReference>
<dbReference type="GO" id="GO:0005739">
    <property type="term" value="C:mitochondrion"/>
    <property type="evidence" value="ECO:0007669"/>
    <property type="project" value="TreeGrafter"/>
</dbReference>
<comment type="caution">
    <text evidence="4">The sequence shown here is derived from an EMBL/GenBank/DDBJ whole genome shotgun (WGS) entry which is preliminary data.</text>
</comment>
<dbReference type="AlphaFoldDB" id="A0AAD5YJY7"/>
<comment type="similarity">
    <text evidence="1">Belongs to the MTFP1 family.</text>
</comment>
<gene>
    <name evidence="4" type="ORF">NLI96_g4427</name>
</gene>
<proteinExistence type="inferred from homology"/>
<keyword evidence="5" id="KW-1185">Reference proteome</keyword>
<dbReference type="InterPro" id="IPR019560">
    <property type="entry name" value="Mitochondrial_18_kDa_protein"/>
</dbReference>
<dbReference type="Proteomes" id="UP001212997">
    <property type="component" value="Unassembled WGS sequence"/>
</dbReference>
<name>A0AAD5YJY7_9APHY</name>
<protein>
    <recommendedName>
        <fullName evidence="2">Mitochondrial fission process protein 1</fullName>
    </recommendedName>
    <alternativeName>
        <fullName evidence="3">Mitochondrial 18 kDa protein</fullName>
    </alternativeName>
</protein>
<organism evidence="4 5">
    <name type="scientific">Meripilus lineatus</name>
    <dbReference type="NCBI Taxonomy" id="2056292"/>
    <lineage>
        <taxon>Eukaryota</taxon>
        <taxon>Fungi</taxon>
        <taxon>Dikarya</taxon>
        <taxon>Basidiomycota</taxon>
        <taxon>Agaricomycotina</taxon>
        <taxon>Agaricomycetes</taxon>
        <taxon>Polyporales</taxon>
        <taxon>Meripilaceae</taxon>
        <taxon>Meripilus</taxon>
    </lineage>
</organism>
<dbReference type="PANTHER" id="PTHR11001:SF2">
    <property type="entry name" value="MITOCHONDRIAL FISSION PROCESS PROTEIN 1"/>
    <property type="match status" value="1"/>
</dbReference>
<evidence type="ECO:0000313" key="4">
    <source>
        <dbReference type="EMBL" id="KAJ3486189.1"/>
    </source>
</evidence>
<dbReference type="Pfam" id="PF10558">
    <property type="entry name" value="MTP18"/>
    <property type="match status" value="1"/>
</dbReference>
<dbReference type="GO" id="GO:0000266">
    <property type="term" value="P:mitochondrial fission"/>
    <property type="evidence" value="ECO:0007669"/>
    <property type="project" value="TreeGrafter"/>
</dbReference>
<evidence type="ECO:0000256" key="1">
    <source>
        <dbReference type="ARBA" id="ARBA00009224"/>
    </source>
</evidence>
<evidence type="ECO:0000256" key="2">
    <source>
        <dbReference type="ARBA" id="ARBA00017835"/>
    </source>
</evidence>
<evidence type="ECO:0000256" key="3">
    <source>
        <dbReference type="ARBA" id="ARBA00029631"/>
    </source>
</evidence>
<accession>A0AAD5YJY7</accession>
<evidence type="ECO:0000313" key="5">
    <source>
        <dbReference type="Proteomes" id="UP001212997"/>
    </source>
</evidence>
<dbReference type="PANTHER" id="PTHR11001">
    <property type="entry name" value="MITOCHONDRIAL FISSION PROCESS PROTEIN 1"/>
    <property type="match status" value="1"/>
</dbReference>